<dbReference type="EMBL" id="AFNH02000304">
    <property type="protein sequence ID" value="EZG78222.1"/>
    <property type="molecule type" value="Genomic_DNA"/>
</dbReference>
<accession>A0A023BAC8</accession>
<dbReference type="AlphaFoldDB" id="A0A023BAC8"/>
<dbReference type="OrthoDB" id="74703at2759"/>
<feature type="compositionally biased region" description="Acidic residues" evidence="1">
    <location>
        <begin position="9"/>
        <end position="20"/>
    </location>
</feature>
<evidence type="ECO:0000256" key="1">
    <source>
        <dbReference type="SAM" id="MobiDB-lite"/>
    </source>
</evidence>
<dbReference type="RefSeq" id="XP_011129390.1">
    <property type="nucleotide sequence ID" value="XM_011131088.1"/>
</dbReference>
<feature type="region of interest" description="Disordered" evidence="1">
    <location>
        <begin position="1"/>
        <end position="27"/>
    </location>
</feature>
<dbReference type="GeneID" id="22911512"/>
<evidence type="ECO:0000313" key="3">
    <source>
        <dbReference type="Proteomes" id="UP000019763"/>
    </source>
</evidence>
<keyword evidence="3" id="KW-1185">Reference proteome</keyword>
<evidence type="ECO:0000313" key="2">
    <source>
        <dbReference type="EMBL" id="EZG78222.1"/>
    </source>
</evidence>
<dbReference type="OMA" id="KPCYNNY"/>
<gene>
    <name evidence="2" type="ORF">GNI_039520</name>
</gene>
<reference evidence="2" key="1">
    <citation type="submission" date="2013-12" db="EMBL/GenBank/DDBJ databases">
        <authorList>
            <person name="Omoto C.K."/>
            <person name="Sibley D."/>
            <person name="Venepally P."/>
            <person name="Hadjithomas M."/>
            <person name="Karamycheva S."/>
            <person name="Brunk B."/>
            <person name="Roos D."/>
            <person name="Caler E."/>
            <person name="Lorenzi H."/>
        </authorList>
    </citation>
    <scope>NUCLEOTIDE SEQUENCE</scope>
</reference>
<name>A0A023BAC8_GRENI</name>
<comment type="caution">
    <text evidence="2">The sequence shown here is derived from an EMBL/GenBank/DDBJ whole genome shotgun (WGS) entry which is preliminary data.</text>
</comment>
<proteinExistence type="predicted"/>
<organism evidence="2 3">
    <name type="scientific">Gregarina niphandrodes</name>
    <name type="common">Septate eugregarine</name>
    <dbReference type="NCBI Taxonomy" id="110365"/>
    <lineage>
        <taxon>Eukaryota</taxon>
        <taxon>Sar</taxon>
        <taxon>Alveolata</taxon>
        <taxon>Apicomplexa</taxon>
        <taxon>Conoidasida</taxon>
        <taxon>Gregarinasina</taxon>
        <taxon>Eugregarinorida</taxon>
        <taxon>Gregarinidae</taxon>
        <taxon>Gregarina</taxon>
    </lineage>
</organism>
<sequence>MSRRRPGEDVEALEEDEDEASLVVEENRNSKQELIAKVLSRWWYVLDDWPPKDFDYEKELAERKLKRVGFEQWEAEDDVDEQGRTKVYEITHYPGMFRDAKGNAIDLRPMEGRPCYANLAKRSEAELRQMLKTALAKQIDELENGHSPYNDTDHKYIQRLIKELKKLTN</sequence>
<protein>
    <submittedName>
        <fullName evidence="2">Unchacterized apicomplexan-specific serine rich low complexity protein</fullName>
    </submittedName>
</protein>
<dbReference type="VEuPathDB" id="CryptoDB:GNI_039520"/>
<dbReference type="Proteomes" id="UP000019763">
    <property type="component" value="Unassembled WGS sequence"/>
</dbReference>
<dbReference type="eggNOG" id="ENOG502S1SA">
    <property type="taxonomic scope" value="Eukaryota"/>
</dbReference>